<reference evidence="1 2" key="1">
    <citation type="journal article" date="2015" name="BMC Genomics">
        <title>Comparative genome analysis of Prevotella intermedia strain isolated from infected root canal reveals features related to pathogenicity and adaptation.</title>
        <authorList>
            <person name="Ruan Y."/>
            <person name="Shen L."/>
            <person name="Zou Y."/>
            <person name="Qi Z."/>
            <person name="Yin J."/>
            <person name="Jiang J."/>
            <person name="Guo L."/>
            <person name="He L."/>
            <person name="Chen Z."/>
            <person name="Tang Z."/>
            <person name="Qin S."/>
        </authorList>
    </citation>
    <scope>NUCLEOTIDE SEQUENCE [LARGE SCALE GENOMIC DNA]</scope>
    <source>
        <strain evidence="1 2">ZT</strain>
    </source>
</reference>
<evidence type="ECO:0000313" key="1">
    <source>
        <dbReference type="EMBL" id="KJJ86156.1"/>
    </source>
</evidence>
<keyword evidence="1" id="KW-0067">ATP-binding</keyword>
<name>A0AAP0V247_PREIN</name>
<evidence type="ECO:0000313" key="2">
    <source>
        <dbReference type="Proteomes" id="UP000032541"/>
    </source>
</evidence>
<keyword evidence="1" id="KW-0547">Nucleotide-binding</keyword>
<organism evidence="1 2">
    <name type="scientific">Prevotella intermedia ZT</name>
    <dbReference type="NCBI Taxonomy" id="1347790"/>
    <lineage>
        <taxon>Bacteria</taxon>
        <taxon>Pseudomonadati</taxon>
        <taxon>Bacteroidota</taxon>
        <taxon>Bacteroidia</taxon>
        <taxon>Bacteroidales</taxon>
        <taxon>Prevotellaceae</taxon>
        <taxon>Prevotella</taxon>
    </lineage>
</organism>
<dbReference type="GO" id="GO:0005524">
    <property type="term" value="F:ATP binding"/>
    <property type="evidence" value="ECO:0007669"/>
    <property type="project" value="UniProtKB-KW"/>
</dbReference>
<comment type="caution">
    <text evidence="1">The sequence shown here is derived from an EMBL/GenBank/DDBJ whole genome shotgun (WGS) entry which is preliminary data.</text>
</comment>
<dbReference type="Proteomes" id="UP000032541">
    <property type="component" value="Unassembled WGS sequence"/>
</dbReference>
<accession>A0AAP0V247</accession>
<dbReference type="EMBL" id="ATMK01000048">
    <property type="protein sequence ID" value="KJJ86156.1"/>
    <property type="molecule type" value="Genomic_DNA"/>
</dbReference>
<dbReference type="AlphaFoldDB" id="A0AAP0V247"/>
<protein>
    <submittedName>
        <fullName evidence="1">ABC transporter ATP-binding protein</fullName>
    </submittedName>
</protein>
<dbReference type="AntiFam" id="ANF00095">
    <property type="entry name" value="Shadow ORF (opposite ABC transporters)"/>
</dbReference>
<sequence length="362" mass="40231">MCDNDNGLVAYQFGDTRLYFRLVLGVKACGGFVEKYDWGILQQGAGNGNALPLTTRKGFAVFADNGIVTLRHSADEVVALCQSGGVAHFLVGGVALADSDIVGNRGIEQQNVLKNNGIVFQQRFGVNLRDVVSAHKNLSVFDVPKACGELRSSAFAPTRWPHEGGNGALACRERDIVQHLLLGFVGKTYVAELDVVVFELYVCTSLLRRHAFYFLHTVDAHVEEREKGKVVAHFDNGIVDHCRCQEVSQVGEYRHFALLQQPRSHQYNGGHAELEQHSSKVEEDSCHEFAAHQLAFVALQPLVEAAAVCLFATVRPYFLHTFQPFLYLFGYATLHFIVLNEGFVELTARQQQYGYGERNNPK</sequence>
<proteinExistence type="predicted"/>
<gene>
    <name evidence="1" type="ORF">M573_148001</name>
</gene>